<evidence type="ECO:0000259" key="6">
    <source>
        <dbReference type="Pfam" id="PF00394"/>
    </source>
</evidence>
<gene>
    <name evidence="9" type="ORF">SLS62_006666</name>
</gene>
<feature type="domain" description="Plastocyanin-like" evidence="7">
    <location>
        <begin position="435"/>
        <end position="574"/>
    </location>
</feature>
<dbReference type="AlphaFoldDB" id="A0AAN9UMW3"/>
<dbReference type="Pfam" id="PF00394">
    <property type="entry name" value="Cu-oxidase"/>
    <property type="match status" value="1"/>
</dbReference>
<dbReference type="InterPro" id="IPR011706">
    <property type="entry name" value="Cu-oxidase_C"/>
</dbReference>
<dbReference type="EMBL" id="JAKJXP020000050">
    <property type="protein sequence ID" value="KAK7751410.1"/>
    <property type="molecule type" value="Genomic_DNA"/>
</dbReference>
<keyword evidence="3" id="KW-0560">Oxidoreductase</keyword>
<dbReference type="InterPro" id="IPR008972">
    <property type="entry name" value="Cupredoxin"/>
</dbReference>
<dbReference type="InterPro" id="IPR035666">
    <property type="entry name" value="MCO_CuRO_3"/>
</dbReference>
<evidence type="ECO:0000259" key="8">
    <source>
        <dbReference type="Pfam" id="PF07732"/>
    </source>
</evidence>
<dbReference type="Proteomes" id="UP001320420">
    <property type="component" value="Unassembled WGS sequence"/>
</dbReference>
<dbReference type="PANTHER" id="PTHR11709">
    <property type="entry name" value="MULTI-COPPER OXIDASE"/>
    <property type="match status" value="1"/>
</dbReference>
<feature type="chain" id="PRO_5043037543" description="L-ascorbate oxidase" evidence="5">
    <location>
        <begin position="27"/>
        <end position="625"/>
    </location>
</feature>
<dbReference type="InterPro" id="IPR017762">
    <property type="entry name" value="Multicopper_oxidase_fun"/>
</dbReference>
<dbReference type="PROSITE" id="PS00080">
    <property type="entry name" value="MULTICOPPER_OXIDASE2"/>
    <property type="match status" value="1"/>
</dbReference>
<keyword evidence="5" id="KW-0732">Signal</keyword>
<dbReference type="CDD" id="cd13873">
    <property type="entry name" value="CuRO_2_AAO_like_2"/>
    <property type="match status" value="1"/>
</dbReference>
<dbReference type="InterPro" id="IPR001117">
    <property type="entry name" value="Cu-oxidase_2nd"/>
</dbReference>
<dbReference type="InterPro" id="IPR011707">
    <property type="entry name" value="Cu-oxidase-like_N"/>
</dbReference>
<dbReference type="Pfam" id="PF07731">
    <property type="entry name" value="Cu-oxidase_2"/>
    <property type="match status" value="1"/>
</dbReference>
<accession>A0AAN9UMW3</accession>
<evidence type="ECO:0000256" key="4">
    <source>
        <dbReference type="ARBA" id="ARBA00023008"/>
    </source>
</evidence>
<feature type="domain" description="Plastocyanin-like" evidence="8">
    <location>
        <begin position="46"/>
        <end position="160"/>
    </location>
</feature>
<keyword evidence="2" id="KW-0479">Metal-binding</keyword>
<organism evidence="9 10">
    <name type="scientific">Diatrype stigma</name>
    <dbReference type="NCBI Taxonomy" id="117547"/>
    <lineage>
        <taxon>Eukaryota</taxon>
        <taxon>Fungi</taxon>
        <taxon>Dikarya</taxon>
        <taxon>Ascomycota</taxon>
        <taxon>Pezizomycotina</taxon>
        <taxon>Sordariomycetes</taxon>
        <taxon>Xylariomycetidae</taxon>
        <taxon>Xylariales</taxon>
        <taxon>Diatrypaceae</taxon>
        <taxon>Diatrype</taxon>
    </lineage>
</organism>
<keyword evidence="4" id="KW-0186">Copper</keyword>
<name>A0AAN9UMW3_9PEZI</name>
<evidence type="ECO:0000313" key="10">
    <source>
        <dbReference type="Proteomes" id="UP001320420"/>
    </source>
</evidence>
<reference evidence="9 10" key="1">
    <citation type="submission" date="2024-02" db="EMBL/GenBank/DDBJ databases">
        <title>De novo assembly and annotation of 12 fungi associated with fruit tree decline syndrome in Ontario, Canada.</title>
        <authorList>
            <person name="Sulman M."/>
            <person name="Ellouze W."/>
            <person name="Ilyukhin E."/>
        </authorList>
    </citation>
    <scope>NUCLEOTIDE SEQUENCE [LARGE SCALE GENOMIC DNA]</scope>
    <source>
        <strain evidence="9 10">M11/M66-122</strain>
    </source>
</reference>
<dbReference type="PANTHER" id="PTHR11709:SF394">
    <property type="entry name" value="FI03373P-RELATED"/>
    <property type="match status" value="1"/>
</dbReference>
<keyword evidence="10" id="KW-1185">Reference proteome</keyword>
<evidence type="ECO:0000256" key="3">
    <source>
        <dbReference type="ARBA" id="ARBA00023002"/>
    </source>
</evidence>
<evidence type="ECO:0000256" key="5">
    <source>
        <dbReference type="SAM" id="SignalP"/>
    </source>
</evidence>
<dbReference type="CDD" id="cd13895">
    <property type="entry name" value="CuRO_3_AAO_like_2"/>
    <property type="match status" value="1"/>
</dbReference>
<evidence type="ECO:0008006" key="11">
    <source>
        <dbReference type="Google" id="ProtNLM"/>
    </source>
</evidence>
<evidence type="ECO:0000259" key="7">
    <source>
        <dbReference type="Pfam" id="PF07731"/>
    </source>
</evidence>
<dbReference type="GO" id="GO:0016491">
    <property type="term" value="F:oxidoreductase activity"/>
    <property type="evidence" value="ECO:0007669"/>
    <property type="project" value="UniProtKB-KW"/>
</dbReference>
<dbReference type="GO" id="GO:0005507">
    <property type="term" value="F:copper ion binding"/>
    <property type="evidence" value="ECO:0007669"/>
    <property type="project" value="InterPro"/>
</dbReference>
<comment type="caution">
    <text evidence="9">The sequence shown here is derived from an EMBL/GenBank/DDBJ whole genome shotgun (WGS) entry which is preliminary data.</text>
</comment>
<feature type="signal peptide" evidence="5">
    <location>
        <begin position="1"/>
        <end position="26"/>
    </location>
</feature>
<evidence type="ECO:0000256" key="2">
    <source>
        <dbReference type="ARBA" id="ARBA00022723"/>
    </source>
</evidence>
<comment type="similarity">
    <text evidence="1">Belongs to the multicopper oxidase family.</text>
</comment>
<sequence length="625" mass="69333">MKTLDTAILSGLWLPVLAGLLSTCHAAGHGVPGDADFEPEYVLYATEEDITINCETRRSVVFNGTFPGPPLYLREGETTWVRLYNYIADKNATVHWHGLSQRTAPFADGTPLISQWPIAPREYFDYEVRPEVGDAGTYFYHSHVGFQAITAHGPLIVEEKDGAKPPYDYDDEISIVVADHYHKEDSEIEAGLLANPFVWSGEPDAILLNGHSGNKSFSAGSDDSCKPAIVTVDPGKTYRVRFTGGTAISFVLLAIEGHADLTIIEADGEYTKPASTDHIQVASGQRFSALLTTKTQEELDKEGKSSYWIRYENRDRPTNISGYGLLQYRSSSNETLLRPDLPANLPSDPPVTLSHDLTEYTQWLEYTLESLNSSDAFPAASEVTRTIYMTWSPQVVDGFYNGSVVGRYHWAANNLTWAESAREANHDEPYLVTAYKTGTTPDYDAALANNGWDPSTHAWPALVGEVLDIVWISNSGPAGGWDFHPMHAHGAHYWDLGSGNGTYDAAENEKKFAAYTPARRDTTQLYRYAVSGETYHSSGWRAWRIRVTEDNVGAWGMHCHILPHMVMGMQTVWVFGNATDILADIPHPYIDGYLEYGGSAYGNDTYDPLTYSYFESLLKKLGLAL</sequence>
<evidence type="ECO:0000256" key="1">
    <source>
        <dbReference type="ARBA" id="ARBA00010609"/>
    </source>
</evidence>
<dbReference type="Pfam" id="PF07732">
    <property type="entry name" value="Cu-oxidase_3"/>
    <property type="match status" value="1"/>
</dbReference>
<dbReference type="PROSITE" id="PS00079">
    <property type="entry name" value="MULTICOPPER_OXIDASE1"/>
    <property type="match status" value="1"/>
</dbReference>
<dbReference type="Gene3D" id="2.60.40.420">
    <property type="entry name" value="Cupredoxins - blue copper proteins"/>
    <property type="match status" value="3"/>
</dbReference>
<dbReference type="InterPro" id="IPR033138">
    <property type="entry name" value="Cu_oxidase_CS"/>
</dbReference>
<dbReference type="SUPFAM" id="SSF49503">
    <property type="entry name" value="Cupredoxins"/>
    <property type="match status" value="3"/>
</dbReference>
<dbReference type="InterPro" id="IPR002355">
    <property type="entry name" value="Cu_oxidase_Cu_BS"/>
</dbReference>
<dbReference type="NCBIfam" id="TIGR03390">
    <property type="entry name" value="ascorbOXfungal"/>
    <property type="match status" value="1"/>
</dbReference>
<feature type="domain" description="Plastocyanin-like" evidence="6">
    <location>
        <begin position="173"/>
        <end position="330"/>
    </location>
</feature>
<evidence type="ECO:0000313" key="9">
    <source>
        <dbReference type="EMBL" id="KAK7751410.1"/>
    </source>
</evidence>
<protein>
    <recommendedName>
        <fullName evidence="11">L-ascorbate oxidase</fullName>
    </recommendedName>
</protein>
<proteinExistence type="inferred from homology"/>
<dbReference type="InterPro" id="IPR045087">
    <property type="entry name" value="Cu-oxidase_fam"/>
</dbReference>